<evidence type="ECO:0000256" key="2">
    <source>
        <dbReference type="ARBA" id="ARBA00022692"/>
    </source>
</evidence>
<keyword evidence="4 5" id="KW-0472">Membrane</keyword>
<dbReference type="PANTHER" id="PTHR12560:SF0">
    <property type="entry name" value="LD18904P"/>
    <property type="match status" value="1"/>
</dbReference>
<evidence type="ECO:0000259" key="7">
    <source>
        <dbReference type="PROSITE" id="PS50922"/>
    </source>
</evidence>
<sequence>MISNSSKRQRLIEEGQQKITLNKIVKFSHYETIFKFVFFLVLIIISLYSFDIIQFQQFLQEKNFRRFDWKNIKWLFIGLILIHITKEINKKLVTGYVEKKLDSKYIGIDRQLRVQKIVKWIYDTLYYTSATLFAFFTFQNEKWFPTEFGGTNFKETLYDFPNFPDNPWVPIYYMVQASSHVHALLLLMVYGTKIELKYWEYLLHHSLAVSLLYFSTMYNCENIGIVVLLLHDISDIFLALGRTYGDIGKNKIFVYIGFSSIQISWLYTRVYVFPIKIYDCLLNHPQFLPYWEQTKHAFYNQIGLMVLLFGMHVYWTIFMVKVGLGIFSSGRYKNIYDNRENKLDHNKKEN</sequence>
<evidence type="ECO:0000256" key="3">
    <source>
        <dbReference type="ARBA" id="ARBA00022989"/>
    </source>
</evidence>
<feature type="transmembrane region" description="Helical" evidence="6">
    <location>
        <begin position="33"/>
        <end position="52"/>
    </location>
</feature>
<evidence type="ECO:0000256" key="6">
    <source>
        <dbReference type="SAM" id="Phobius"/>
    </source>
</evidence>
<evidence type="ECO:0000313" key="8">
    <source>
        <dbReference type="EMBL" id="CAD8104058.1"/>
    </source>
</evidence>
<dbReference type="InterPro" id="IPR016439">
    <property type="entry name" value="Lag1/Lac1-like"/>
</dbReference>
<dbReference type="PROSITE" id="PS50922">
    <property type="entry name" value="TLC"/>
    <property type="match status" value="1"/>
</dbReference>
<accession>A0A8S1PNL9</accession>
<comment type="caution">
    <text evidence="8">The sequence shown here is derived from an EMBL/GenBank/DDBJ whole genome shotgun (WGS) entry which is preliminary data.</text>
</comment>
<feature type="transmembrane region" description="Helical" evidence="6">
    <location>
        <begin position="222"/>
        <end position="240"/>
    </location>
</feature>
<gene>
    <name evidence="8" type="ORF">PSON_ATCC_30995.1.T0810154</name>
</gene>
<keyword evidence="2 5" id="KW-0812">Transmembrane</keyword>
<keyword evidence="9" id="KW-1185">Reference proteome</keyword>
<evidence type="ECO:0000256" key="4">
    <source>
        <dbReference type="ARBA" id="ARBA00023136"/>
    </source>
</evidence>
<feature type="transmembrane region" description="Helical" evidence="6">
    <location>
        <begin position="252"/>
        <end position="278"/>
    </location>
</feature>
<dbReference type="Pfam" id="PF03798">
    <property type="entry name" value="TRAM_LAG1_CLN8"/>
    <property type="match status" value="1"/>
</dbReference>
<proteinExistence type="predicted"/>
<dbReference type="InterPro" id="IPR006634">
    <property type="entry name" value="TLC-dom"/>
</dbReference>
<reference evidence="8" key="1">
    <citation type="submission" date="2021-01" db="EMBL/GenBank/DDBJ databases">
        <authorList>
            <consortium name="Genoscope - CEA"/>
            <person name="William W."/>
        </authorList>
    </citation>
    <scope>NUCLEOTIDE SEQUENCE</scope>
</reference>
<name>A0A8S1PNL9_9CILI</name>
<feature type="transmembrane region" description="Helical" evidence="6">
    <location>
        <begin position="120"/>
        <end position="138"/>
    </location>
</feature>
<dbReference type="EMBL" id="CAJJDN010000081">
    <property type="protein sequence ID" value="CAD8104058.1"/>
    <property type="molecule type" value="Genomic_DNA"/>
</dbReference>
<feature type="transmembrane region" description="Helical" evidence="6">
    <location>
        <begin position="298"/>
        <end position="324"/>
    </location>
</feature>
<feature type="domain" description="TLC" evidence="7">
    <location>
        <begin position="115"/>
        <end position="328"/>
    </location>
</feature>
<dbReference type="GO" id="GO:0005783">
    <property type="term" value="C:endoplasmic reticulum"/>
    <property type="evidence" value="ECO:0007669"/>
    <property type="project" value="TreeGrafter"/>
</dbReference>
<keyword evidence="3 6" id="KW-1133">Transmembrane helix</keyword>
<feature type="transmembrane region" description="Helical" evidence="6">
    <location>
        <begin position="72"/>
        <end position="89"/>
    </location>
</feature>
<dbReference type="GO" id="GO:0046513">
    <property type="term" value="P:ceramide biosynthetic process"/>
    <property type="evidence" value="ECO:0007669"/>
    <property type="project" value="InterPro"/>
</dbReference>
<dbReference type="GO" id="GO:0016020">
    <property type="term" value="C:membrane"/>
    <property type="evidence" value="ECO:0007669"/>
    <property type="project" value="UniProtKB-SubCell"/>
</dbReference>
<dbReference type="OrthoDB" id="284586at2759"/>
<dbReference type="PANTHER" id="PTHR12560">
    <property type="entry name" value="LONGEVITY ASSURANCE FACTOR 1 LAG1"/>
    <property type="match status" value="1"/>
</dbReference>
<dbReference type="Proteomes" id="UP000692954">
    <property type="component" value="Unassembled WGS sequence"/>
</dbReference>
<comment type="subcellular location">
    <subcellularLocation>
        <location evidence="1">Membrane</location>
        <topology evidence="1">Multi-pass membrane protein</topology>
    </subcellularLocation>
</comment>
<organism evidence="8 9">
    <name type="scientific">Paramecium sonneborni</name>
    <dbReference type="NCBI Taxonomy" id="65129"/>
    <lineage>
        <taxon>Eukaryota</taxon>
        <taxon>Sar</taxon>
        <taxon>Alveolata</taxon>
        <taxon>Ciliophora</taxon>
        <taxon>Intramacronucleata</taxon>
        <taxon>Oligohymenophorea</taxon>
        <taxon>Peniculida</taxon>
        <taxon>Parameciidae</taxon>
        <taxon>Paramecium</taxon>
    </lineage>
</organism>
<dbReference type="GO" id="GO:0050291">
    <property type="term" value="F:sphingosine N-acyltransferase activity"/>
    <property type="evidence" value="ECO:0007669"/>
    <property type="project" value="InterPro"/>
</dbReference>
<evidence type="ECO:0000256" key="5">
    <source>
        <dbReference type="PROSITE-ProRule" id="PRU00205"/>
    </source>
</evidence>
<evidence type="ECO:0000256" key="1">
    <source>
        <dbReference type="ARBA" id="ARBA00004141"/>
    </source>
</evidence>
<feature type="transmembrane region" description="Helical" evidence="6">
    <location>
        <begin position="171"/>
        <end position="191"/>
    </location>
</feature>
<protein>
    <recommendedName>
        <fullName evidence="7">TLC domain-containing protein</fullName>
    </recommendedName>
</protein>
<evidence type="ECO:0000313" key="9">
    <source>
        <dbReference type="Proteomes" id="UP000692954"/>
    </source>
</evidence>
<dbReference type="PIRSF" id="PIRSF005225">
    <property type="entry name" value="LAG1_LAC1"/>
    <property type="match status" value="1"/>
</dbReference>
<dbReference type="SMART" id="SM00724">
    <property type="entry name" value="TLC"/>
    <property type="match status" value="1"/>
</dbReference>
<dbReference type="AlphaFoldDB" id="A0A8S1PNL9"/>